<dbReference type="FunFam" id="3.40.50.11060:FF:000001">
    <property type="entry name" value="GTPase HflX"/>
    <property type="match status" value="1"/>
</dbReference>
<evidence type="ECO:0000256" key="7">
    <source>
        <dbReference type="PIRSR" id="PIRSR006809-1"/>
    </source>
</evidence>
<comment type="similarity">
    <text evidence="6">Belongs to the TRAFAC class OBG-HflX-like GTPase superfamily. HflX GTPase family.</text>
</comment>
<dbReference type="AlphaFoldDB" id="A0A1I7IUS1"/>
<dbReference type="OrthoDB" id="9812272at2"/>
<dbReference type="EMBL" id="FPBV01000007">
    <property type="protein sequence ID" value="SFU76677.1"/>
    <property type="molecule type" value="Genomic_DNA"/>
</dbReference>
<feature type="binding site" evidence="7">
    <location>
        <begin position="233"/>
        <end position="237"/>
    </location>
    <ligand>
        <name>GTP</name>
        <dbReference type="ChEBI" id="CHEBI:37565"/>
    </ligand>
</feature>
<evidence type="ECO:0000256" key="2">
    <source>
        <dbReference type="ARBA" id="ARBA00022723"/>
    </source>
</evidence>
<comment type="function">
    <text evidence="6">GTPase that associates with the 50S ribosomal subunit and may have a role during protein synthesis or ribosome biogenesis.</text>
</comment>
<evidence type="ECO:0000259" key="9">
    <source>
        <dbReference type="PROSITE" id="PS51705"/>
    </source>
</evidence>
<dbReference type="InterPro" id="IPR042108">
    <property type="entry name" value="GTPase_HflX_N_sf"/>
</dbReference>
<comment type="cofactor">
    <cofactor evidence="8">
        <name>Mg(2+)</name>
        <dbReference type="ChEBI" id="CHEBI:18420"/>
    </cofactor>
</comment>
<evidence type="ECO:0000256" key="1">
    <source>
        <dbReference type="ARBA" id="ARBA00022490"/>
    </source>
</evidence>
<proteinExistence type="inferred from homology"/>
<dbReference type="GO" id="GO:0005737">
    <property type="term" value="C:cytoplasm"/>
    <property type="evidence" value="ECO:0007669"/>
    <property type="project" value="UniProtKB-SubCell"/>
</dbReference>
<dbReference type="Gene3D" id="6.10.250.2860">
    <property type="match status" value="1"/>
</dbReference>
<dbReference type="Gene3D" id="3.40.50.11060">
    <property type="entry name" value="GTPase HflX, N-terminal domain"/>
    <property type="match status" value="1"/>
</dbReference>
<dbReference type="Proteomes" id="UP000183508">
    <property type="component" value="Unassembled WGS sequence"/>
</dbReference>
<dbReference type="eggNOG" id="COG2262">
    <property type="taxonomic scope" value="Bacteria"/>
</dbReference>
<dbReference type="InterPro" id="IPR025121">
    <property type="entry name" value="GTPase_HflX_N"/>
</dbReference>
<evidence type="ECO:0000256" key="6">
    <source>
        <dbReference type="HAMAP-Rule" id="MF_00900"/>
    </source>
</evidence>
<dbReference type="CDD" id="cd01878">
    <property type="entry name" value="HflX"/>
    <property type="match status" value="1"/>
</dbReference>
<reference evidence="11" key="1">
    <citation type="submission" date="2016-10" db="EMBL/GenBank/DDBJ databases">
        <authorList>
            <person name="Varghese N."/>
        </authorList>
    </citation>
    <scope>NUCLEOTIDE SEQUENCE [LARGE SCALE GENOMIC DNA]</scope>
    <source>
        <strain evidence="11">DSM 17980</strain>
    </source>
</reference>
<dbReference type="RefSeq" id="WP_074951489.1">
    <property type="nucleotide sequence ID" value="NZ_FPBV01000007.1"/>
</dbReference>
<evidence type="ECO:0000256" key="4">
    <source>
        <dbReference type="ARBA" id="ARBA00022842"/>
    </source>
</evidence>
<dbReference type="PRINTS" id="PR00326">
    <property type="entry name" value="GTP1OBG"/>
</dbReference>
<keyword evidence="5 6" id="KW-0342">GTP-binding</keyword>
<evidence type="ECO:0000256" key="3">
    <source>
        <dbReference type="ARBA" id="ARBA00022741"/>
    </source>
</evidence>
<evidence type="ECO:0000256" key="5">
    <source>
        <dbReference type="ARBA" id="ARBA00023134"/>
    </source>
</evidence>
<dbReference type="Pfam" id="PF13167">
    <property type="entry name" value="GTP-bdg_N"/>
    <property type="match status" value="1"/>
</dbReference>
<comment type="subunit">
    <text evidence="6">Monomer. Associates with the 50S ribosomal subunit.</text>
</comment>
<keyword evidence="2 8" id="KW-0479">Metal-binding</keyword>
<keyword evidence="3 6" id="KW-0547">Nucleotide-binding</keyword>
<dbReference type="Pfam" id="PF01926">
    <property type="entry name" value="MMR_HSR1"/>
    <property type="match status" value="1"/>
</dbReference>
<accession>A0A1I7IUS1</accession>
<dbReference type="InterPro" id="IPR027417">
    <property type="entry name" value="P-loop_NTPase"/>
</dbReference>
<dbReference type="InterPro" id="IPR006073">
    <property type="entry name" value="GTP-bd"/>
</dbReference>
<keyword evidence="1 6" id="KW-0963">Cytoplasm</keyword>
<feature type="binding site" evidence="7">
    <location>
        <begin position="320"/>
        <end position="323"/>
    </location>
    <ligand>
        <name>GTP</name>
        <dbReference type="ChEBI" id="CHEBI:37565"/>
    </ligand>
</feature>
<dbReference type="Pfam" id="PF16360">
    <property type="entry name" value="GTP-bdg_M"/>
    <property type="match status" value="1"/>
</dbReference>
<dbReference type="GO" id="GO:0043022">
    <property type="term" value="F:ribosome binding"/>
    <property type="evidence" value="ECO:0007669"/>
    <property type="project" value="TreeGrafter"/>
</dbReference>
<dbReference type="SUPFAM" id="SSF52540">
    <property type="entry name" value="P-loop containing nucleoside triphosphate hydrolases"/>
    <property type="match status" value="1"/>
</dbReference>
<feature type="binding site" evidence="8">
    <location>
        <position position="210"/>
    </location>
    <ligand>
        <name>Mg(2+)</name>
        <dbReference type="ChEBI" id="CHEBI:18420"/>
    </ligand>
</feature>
<keyword evidence="11" id="KW-1185">Reference proteome</keyword>
<feature type="domain" description="Hflx-type G" evidence="9">
    <location>
        <begin position="197"/>
        <end position="364"/>
    </location>
</feature>
<dbReference type="InterPro" id="IPR016496">
    <property type="entry name" value="GTPase_HflX"/>
</dbReference>
<evidence type="ECO:0000313" key="10">
    <source>
        <dbReference type="EMBL" id="SFU76677.1"/>
    </source>
</evidence>
<dbReference type="GO" id="GO:0046872">
    <property type="term" value="F:metal ion binding"/>
    <property type="evidence" value="ECO:0007669"/>
    <property type="project" value="UniProtKB-KW"/>
</dbReference>
<dbReference type="PANTHER" id="PTHR10229:SF0">
    <property type="entry name" value="GTP-BINDING PROTEIN 6-RELATED"/>
    <property type="match status" value="1"/>
</dbReference>
<dbReference type="InterPro" id="IPR032305">
    <property type="entry name" value="GTP-bd_M"/>
</dbReference>
<organism evidence="10 11">
    <name type="scientific">Alicyclobacillus macrosporangiidus</name>
    <dbReference type="NCBI Taxonomy" id="392015"/>
    <lineage>
        <taxon>Bacteria</taxon>
        <taxon>Bacillati</taxon>
        <taxon>Bacillota</taxon>
        <taxon>Bacilli</taxon>
        <taxon>Bacillales</taxon>
        <taxon>Alicyclobacillaceae</taxon>
        <taxon>Alicyclobacillus</taxon>
    </lineage>
</organism>
<feature type="binding site" evidence="7">
    <location>
        <begin position="255"/>
        <end position="258"/>
    </location>
    <ligand>
        <name>GTP</name>
        <dbReference type="ChEBI" id="CHEBI:37565"/>
    </ligand>
</feature>
<dbReference type="HAMAP" id="MF_00900">
    <property type="entry name" value="GTPase_HflX"/>
    <property type="match status" value="1"/>
</dbReference>
<dbReference type="InterPro" id="IPR030394">
    <property type="entry name" value="G_HFLX_dom"/>
</dbReference>
<dbReference type="PROSITE" id="PS51705">
    <property type="entry name" value="G_HFLX"/>
    <property type="match status" value="1"/>
</dbReference>
<dbReference type="STRING" id="392015.SAMN05421543_107138"/>
<dbReference type="PANTHER" id="PTHR10229">
    <property type="entry name" value="GTP-BINDING PROTEIN HFLX"/>
    <property type="match status" value="1"/>
</dbReference>
<feature type="binding site" evidence="7">
    <location>
        <begin position="203"/>
        <end position="210"/>
    </location>
    <ligand>
        <name>GTP</name>
        <dbReference type="ChEBI" id="CHEBI:37565"/>
    </ligand>
</feature>
<dbReference type="GO" id="GO:0005525">
    <property type="term" value="F:GTP binding"/>
    <property type="evidence" value="ECO:0007669"/>
    <property type="project" value="UniProtKB-UniRule"/>
</dbReference>
<comment type="subcellular location">
    <subcellularLocation>
        <location evidence="6">Cytoplasm</location>
    </subcellularLocation>
    <text evidence="6">May associate with membranes.</text>
</comment>
<dbReference type="PIRSF" id="PIRSF006809">
    <property type="entry name" value="GTP-binding_hflX_prd"/>
    <property type="match status" value="1"/>
</dbReference>
<dbReference type="GO" id="GO:0003924">
    <property type="term" value="F:GTPase activity"/>
    <property type="evidence" value="ECO:0007669"/>
    <property type="project" value="UniProtKB-UniRule"/>
</dbReference>
<sequence>MTVQTTRVVLGVRRPPREPERAYEARVAELTGLCEAAGATVCAVCAQTRERIDAALYLGSGKIDEIRAQVAAWDAELVIFDGELSPAQVRNLENRLDCRVLDRTQLILDIFALRARTREGRLQVEIAQLQYLLPRLTGRGVEMSRLGGGIGTRGPGETKLETDRRRIRERIDKLRGALADVRRTRQVQRARRSEAVPSVALVGYTNAGKTTLLARWTADRGTGDVQTGRERLFDTLDPVARRVRSGGSGEFVLMDTVGFVQDLPHLLVDAFRATLEEVLAADLIVHVVDATGPVETRLETTYRVLGEIGALDKPVLTWFNKMDAARWQPAPDPHAAVTLYGSAASGEGVSALYDAVDRLLALDPVEVHVAGPLQAQEIWREIARAGAVTEVQELGPGEAEAVVRVPRRWADRLCRRIRAASDSFRVTVTGGVLR</sequence>
<evidence type="ECO:0000313" key="11">
    <source>
        <dbReference type="Proteomes" id="UP000183508"/>
    </source>
</evidence>
<keyword evidence="4 8" id="KW-0460">Magnesium</keyword>
<dbReference type="Gene3D" id="3.40.50.300">
    <property type="entry name" value="P-loop containing nucleotide triphosphate hydrolases"/>
    <property type="match status" value="1"/>
</dbReference>
<dbReference type="NCBIfam" id="TIGR03156">
    <property type="entry name" value="GTP_HflX"/>
    <property type="match status" value="1"/>
</dbReference>
<name>A0A1I7IUS1_9BACL</name>
<protein>
    <recommendedName>
        <fullName evidence="6">GTPase HflX</fullName>
    </recommendedName>
    <alternativeName>
        <fullName evidence="6">GTP-binding protein HflX</fullName>
    </alternativeName>
</protein>
<gene>
    <name evidence="6" type="primary">hflX</name>
    <name evidence="10" type="ORF">SAMN05421543_107138</name>
</gene>
<feature type="binding site" evidence="8">
    <location>
        <position position="235"/>
    </location>
    <ligand>
        <name>Mg(2+)</name>
        <dbReference type="ChEBI" id="CHEBI:18420"/>
    </ligand>
</feature>
<evidence type="ECO:0000256" key="8">
    <source>
        <dbReference type="PIRSR" id="PIRSR006809-2"/>
    </source>
</evidence>